<organism evidence="2 3">
    <name type="scientific">Paramuricea clavata</name>
    <name type="common">Red gorgonian</name>
    <name type="synonym">Violescent sea-whip</name>
    <dbReference type="NCBI Taxonomy" id="317549"/>
    <lineage>
        <taxon>Eukaryota</taxon>
        <taxon>Metazoa</taxon>
        <taxon>Cnidaria</taxon>
        <taxon>Anthozoa</taxon>
        <taxon>Octocorallia</taxon>
        <taxon>Malacalcyonacea</taxon>
        <taxon>Plexauridae</taxon>
        <taxon>Paramuricea</taxon>
    </lineage>
</organism>
<accession>A0A7D9HYI0</accession>
<dbReference type="Pfam" id="PF12708">
    <property type="entry name" value="Pect-lyase_RHGA_epim"/>
    <property type="match status" value="1"/>
</dbReference>
<reference evidence="2" key="1">
    <citation type="submission" date="2020-04" db="EMBL/GenBank/DDBJ databases">
        <authorList>
            <person name="Alioto T."/>
            <person name="Alioto T."/>
            <person name="Gomez Garrido J."/>
        </authorList>
    </citation>
    <scope>NUCLEOTIDE SEQUENCE</scope>
    <source>
        <strain evidence="2">A484AB</strain>
    </source>
</reference>
<dbReference type="InterPro" id="IPR024535">
    <property type="entry name" value="RHGA/B-epi-like_pectate_lyase"/>
</dbReference>
<dbReference type="OrthoDB" id="1046782at2759"/>
<protein>
    <recommendedName>
        <fullName evidence="1">Rhamnogalacturonase A/B/Epimerase-like pectate lyase domain-containing protein</fullName>
    </recommendedName>
</protein>
<dbReference type="InterPro" id="IPR011050">
    <property type="entry name" value="Pectin_lyase_fold/virulence"/>
</dbReference>
<dbReference type="Gene3D" id="2.160.20.10">
    <property type="entry name" value="Single-stranded right-handed beta-helix, Pectin lyase-like"/>
    <property type="match status" value="1"/>
</dbReference>
<evidence type="ECO:0000313" key="2">
    <source>
        <dbReference type="EMBL" id="CAB3995940.1"/>
    </source>
</evidence>
<sequence length="496" mass="55979">MLFLQGFRTLSVMLIVLVVLEAMVSAELPISNFLKENDAPIPNSLNARDFGVLGDGVTDDWRATQRFIDRAWLEQKIAFFPSGEYVLSQHIWINASVGIQGSARGMTVFKTPRTKILQIYIGNKKHGLTGLTITRIYFDGIMLYFDSKRYKYNFRLANCVFFNSRKPLLPISKHATVEWQRVANGVISDVVILRSEAMHGVGLSFYKTKHVRVESSIIGLDFNNLAWLASQYHGINTWDRLIEKLRFIKVHYNIKSDQGHFQAALYGNRDDSLTIKGNIFNGSPYKPGFIDHVIYLKGFDGLYVLGNYARGWPGTQWGGLKMRNGENLVIARNYLVDTGILLYTHIEIISDPLHQGLSNVYVYGNHLVELTNVGGWGSGISYYEPHWNGTDTNINFCHNIFEMQNLNLTSPPIGIHVSNGNKEEHHVFRDNVYFGTTVPVKLIGIGETEYENGTCNQRMVSPYQNIRIPNLVIPTYCNQTAFGSACNIGALAGFDD</sequence>
<gene>
    <name evidence="2" type="ORF">PACLA_8A017864</name>
</gene>
<dbReference type="Proteomes" id="UP001152795">
    <property type="component" value="Unassembled WGS sequence"/>
</dbReference>
<proteinExistence type="predicted"/>
<dbReference type="InterPro" id="IPR012334">
    <property type="entry name" value="Pectin_lyas_fold"/>
</dbReference>
<evidence type="ECO:0000259" key="1">
    <source>
        <dbReference type="Pfam" id="PF12708"/>
    </source>
</evidence>
<feature type="domain" description="Rhamnogalacturonase A/B/Epimerase-like pectate lyase" evidence="1">
    <location>
        <begin position="45"/>
        <end position="112"/>
    </location>
</feature>
<dbReference type="SUPFAM" id="SSF51126">
    <property type="entry name" value="Pectin lyase-like"/>
    <property type="match status" value="1"/>
</dbReference>
<name>A0A7D9HYI0_PARCT</name>
<keyword evidence="3" id="KW-1185">Reference proteome</keyword>
<dbReference type="EMBL" id="CACRXK020002764">
    <property type="protein sequence ID" value="CAB3995940.1"/>
    <property type="molecule type" value="Genomic_DNA"/>
</dbReference>
<evidence type="ECO:0000313" key="3">
    <source>
        <dbReference type="Proteomes" id="UP001152795"/>
    </source>
</evidence>
<comment type="caution">
    <text evidence="2">The sequence shown here is derived from an EMBL/GenBank/DDBJ whole genome shotgun (WGS) entry which is preliminary data.</text>
</comment>
<dbReference type="AlphaFoldDB" id="A0A7D9HYI0"/>